<sequence length="367" mass="42931">MFETNTQPCKKCFMPCDTNCKNCGFYVCQNCMSDECLICQSLCDYCIISNDTVKLSLCMHTICQDCIKNSSCPLCNAIKEDSETDCEYCCEKKTTTKRCAHYICEDCFTNNQSLCPLCRISKKINNEKDSENKSLEEIQRQNCNNWQILACDEGSDLEKTIVEIENWNRTVYLKENNIDDANFREAPKSTPKIKKVTKKNEYFPFEEDEVENVLNTGEIYNSPHNVNPENFDQSFNFDTQKNLCGDNVEIEDRQAEVSNDENKNNFITFGEDFDCKYSKSSVRNNFQIVLEAFEIDEKLESKTINFRKIFSCCKRKENLLGGSNERWYTSFCKIIRFYNCNLRQVGQKYFCRFINCCDLCKRFKQID</sequence>
<dbReference type="InterPro" id="IPR017907">
    <property type="entry name" value="Znf_RING_CS"/>
</dbReference>
<protein>
    <recommendedName>
        <fullName evidence="5">RING-type domain-containing protein</fullName>
    </recommendedName>
</protein>
<dbReference type="GO" id="GO:0008270">
    <property type="term" value="F:zinc ion binding"/>
    <property type="evidence" value="ECO:0007669"/>
    <property type="project" value="UniProtKB-KW"/>
</dbReference>
<evidence type="ECO:0000256" key="1">
    <source>
        <dbReference type="ARBA" id="ARBA00022723"/>
    </source>
</evidence>
<accession>A0A1R2BPN5</accession>
<evidence type="ECO:0000256" key="2">
    <source>
        <dbReference type="ARBA" id="ARBA00022771"/>
    </source>
</evidence>
<comment type="caution">
    <text evidence="6">The sequence shown here is derived from an EMBL/GenBank/DDBJ whole genome shotgun (WGS) entry which is preliminary data.</text>
</comment>
<evidence type="ECO:0000313" key="7">
    <source>
        <dbReference type="Proteomes" id="UP000187209"/>
    </source>
</evidence>
<evidence type="ECO:0000259" key="5">
    <source>
        <dbReference type="PROSITE" id="PS50089"/>
    </source>
</evidence>
<name>A0A1R2BPN5_9CILI</name>
<evidence type="ECO:0000256" key="4">
    <source>
        <dbReference type="PROSITE-ProRule" id="PRU00175"/>
    </source>
</evidence>
<feature type="domain" description="RING-type" evidence="5">
    <location>
        <begin position="72"/>
        <end position="119"/>
    </location>
</feature>
<dbReference type="Proteomes" id="UP000187209">
    <property type="component" value="Unassembled WGS sequence"/>
</dbReference>
<dbReference type="AlphaFoldDB" id="A0A1R2BPN5"/>
<keyword evidence="3" id="KW-0862">Zinc</keyword>
<keyword evidence="7" id="KW-1185">Reference proteome</keyword>
<dbReference type="PROSITE" id="PS50089">
    <property type="entry name" value="ZF_RING_2"/>
    <property type="match status" value="2"/>
</dbReference>
<reference evidence="6 7" key="1">
    <citation type="submission" date="2016-11" db="EMBL/GenBank/DDBJ databases">
        <title>The macronuclear genome of Stentor coeruleus: a giant cell with tiny introns.</title>
        <authorList>
            <person name="Slabodnick M."/>
            <person name="Ruby J.G."/>
            <person name="Reiff S.B."/>
            <person name="Swart E.C."/>
            <person name="Gosai S."/>
            <person name="Prabakaran S."/>
            <person name="Witkowska E."/>
            <person name="Larue G.E."/>
            <person name="Fisher S."/>
            <person name="Freeman R.M."/>
            <person name="Gunawardena J."/>
            <person name="Chu W."/>
            <person name="Stover N.A."/>
            <person name="Gregory B.D."/>
            <person name="Nowacki M."/>
            <person name="Derisi J."/>
            <person name="Roy S.W."/>
            <person name="Marshall W.F."/>
            <person name="Sood P."/>
        </authorList>
    </citation>
    <scope>NUCLEOTIDE SEQUENCE [LARGE SCALE GENOMIC DNA]</scope>
    <source>
        <strain evidence="6">WM001</strain>
    </source>
</reference>
<evidence type="ECO:0000256" key="3">
    <source>
        <dbReference type="ARBA" id="ARBA00022833"/>
    </source>
</evidence>
<proteinExistence type="predicted"/>
<keyword evidence="2 4" id="KW-0863">Zinc-finger</keyword>
<keyword evidence="1" id="KW-0479">Metal-binding</keyword>
<gene>
    <name evidence="6" type="ORF">SteCoe_21347</name>
</gene>
<dbReference type="SMART" id="SM00184">
    <property type="entry name" value="RING"/>
    <property type="match status" value="3"/>
</dbReference>
<evidence type="ECO:0000313" key="6">
    <source>
        <dbReference type="EMBL" id="OMJ78773.1"/>
    </source>
</evidence>
<dbReference type="PROSITE" id="PS00518">
    <property type="entry name" value="ZF_RING_1"/>
    <property type="match status" value="1"/>
</dbReference>
<dbReference type="InterPro" id="IPR001841">
    <property type="entry name" value="Znf_RING"/>
</dbReference>
<feature type="domain" description="RING-type" evidence="5">
    <location>
        <begin position="36"/>
        <end position="76"/>
    </location>
</feature>
<dbReference type="EMBL" id="MPUH01000504">
    <property type="protein sequence ID" value="OMJ78773.1"/>
    <property type="molecule type" value="Genomic_DNA"/>
</dbReference>
<organism evidence="6 7">
    <name type="scientific">Stentor coeruleus</name>
    <dbReference type="NCBI Taxonomy" id="5963"/>
    <lineage>
        <taxon>Eukaryota</taxon>
        <taxon>Sar</taxon>
        <taxon>Alveolata</taxon>
        <taxon>Ciliophora</taxon>
        <taxon>Postciliodesmatophora</taxon>
        <taxon>Heterotrichea</taxon>
        <taxon>Heterotrichida</taxon>
        <taxon>Stentoridae</taxon>
        <taxon>Stentor</taxon>
    </lineage>
</organism>